<feature type="domain" description="Glycosyl hydrolase family 32 N-terminal" evidence="4">
    <location>
        <begin position="92"/>
        <end position="222"/>
    </location>
</feature>
<comment type="caution">
    <text evidence="5">The sequence shown here is derived from an EMBL/GenBank/DDBJ whole genome shotgun (WGS) entry which is preliminary data.</text>
</comment>
<evidence type="ECO:0000313" key="5">
    <source>
        <dbReference type="EMBL" id="EIL88516.1"/>
    </source>
</evidence>
<dbReference type="STRING" id="1163408.UU9_12233"/>
<evidence type="ECO:0000259" key="4">
    <source>
        <dbReference type="Pfam" id="PF00251"/>
    </source>
</evidence>
<keyword evidence="6" id="KW-1185">Reference proteome</keyword>
<dbReference type="AlphaFoldDB" id="I4VMS5"/>
<evidence type="ECO:0000256" key="1">
    <source>
        <dbReference type="ARBA" id="ARBA00009902"/>
    </source>
</evidence>
<protein>
    <submittedName>
        <fullName evidence="5">Glycosyl hydrolase family 32 protein</fullName>
    </submittedName>
</protein>
<dbReference type="PATRIC" id="fig|1163408.3.peg.2496"/>
<proteinExistence type="inferred from homology"/>
<sequence>MRYKACGCVAMLLLAGCNEPPRDAFFTLSSLPQEPATQAPFRISETTGAPVLTRGPAGAWDSVDVLNPSVIRFKGKLLNFYSGFDGESWRTGLATSDDGMHWAKFGGNPVLSPGHSWDSQYIAANGAAIAWKGRILYLYQGQDAQGITRIGLATTSDGERLAKANRPVLDVGRPHAWDGKAVGDPYVIVRGSKLYLYYLGMDEHNIQRLGVAMSSDGERWTKFAGNPILDVGAASTFDENGLGEPSVVFSAPFYYMIYTGRSASESRDLGYAISSDGVSWKKMSTAGVFTDRKGWNDKVICDSTILGNDDGSFTVWYGGGDVARPDERIDGQIGRFSLTLAPPYVADGFDASVDYLAAGLRSTSILRGSWVADGGSAWVGPDASARIWSLPGDGQSIDISGWMPVSLYRKAGIDAPISLRATINGKQVAEKSFTSDELFHIRVLPKQLQGMTAPLFVELQTDHSFTPSTFSSSPDTRALSLKVSRVGLSR</sequence>
<dbReference type="eggNOG" id="COG2152">
    <property type="taxonomic scope" value="Bacteria"/>
</dbReference>
<dbReference type="PANTHER" id="PTHR35279:SF1">
    <property type="entry name" value="ARABINANASE_LEVANSUCRASE_INVERTASE"/>
    <property type="match status" value="1"/>
</dbReference>
<dbReference type="InterPro" id="IPR013148">
    <property type="entry name" value="Glyco_hydro_32_N"/>
</dbReference>
<dbReference type="Proteomes" id="UP000004210">
    <property type="component" value="Unassembled WGS sequence"/>
</dbReference>
<reference evidence="5 6" key="1">
    <citation type="journal article" date="2012" name="J. Bacteriol.">
        <title>Genome sequences for six rhodanobacter strains, isolated from soils and the terrestrial subsurface, with variable denitrification capabilities.</title>
        <authorList>
            <person name="Kostka J.E."/>
            <person name="Green S.J."/>
            <person name="Rishishwar L."/>
            <person name="Prakash O."/>
            <person name="Katz L.S."/>
            <person name="Marino-Ramirez L."/>
            <person name="Jordan I.K."/>
            <person name="Munk C."/>
            <person name="Ivanova N."/>
            <person name="Mikhailova N."/>
            <person name="Watson D.B."/>
            <person name="Brown S.D."/>
            <person name="Palumbo A.V."/>
            <person name="Brooks S.C."/>
        </authorList>
    </citation>
    <scope>NUCLEOTIDE SEQUENCE [LARGE SCALE GENOMIC DNA]</scope>
    <source>
        <strain evidence="6">Jip2T</strain>
    </source>
</reference>
<dbReference type="Gene3D" id="2.115.10.20">
    <property type="entry name" value="Glycosyl hydrolase domain, family 43"/>
    <property type="match status" value="3"/>
</dbReference>
<accession>I4VMS5</accession>
<dbReference type="SUPFAM" id="SSF75005">
    <property type="entry name" value="Arabinanase/levansucrase/invertase"/>
    <property type="match status" value="2"/>
</dbReference>
<evidence type="ECO:0000313" key="6">
    <source>
        <dbReference type="Proteomes" id="UP000004210"/>
    </source>
</evidence>
<keyword evidence="3" id="KW-0326">Glycosidase</keyword>
<dbReference type="InterPro" id="IPR023296">
    <property type="entry name" value="Glyco_hydro_beta-prop_sf"/>
</dbReference>
<dbReference type="Pfam" id="PF00251">
    <property type="entry name" value="Glyco_hydro_32N"/>
    <property type="match status" value="1"/>
</dbReference>
<dbReference type="GO" id="GO:0016798">
    <property type="term" value="F:hydrolase activity, acting on glycosyl bonds"/>
    <property type="evidence" value="ECO:0007669"/>
    <property type="project" value="UniProtKB-KW"/>
</dbReference>
<evidence type="ECO:0000256" key="3">
    <source>
        <dbReference type="ARBA" id="ARBA00023295"/>
    </source>
</evidence>
<gene>
    <name evidence="5" type="ORF">UU9_12233</name>
</gene>
<organism evidence="5 6">
    <name type="scientific">Rhodanobacter fulvus Jip2</name>
    <dbReference type="NCBI Taxonomy" id="1163408"/>
    <lineage>
        <taxon>Bacteria</taxon>
        <taxon>Pseudomonadati</taxon>
        <taxon>Pseudomonadota</taxon>
        <taxon>Gammaproteobacteria</taxon>
        <taxon>Lysobacterales</taxon>
        <taxon>Rhodanobacteraceae</taxon>
        <taxon>Rhodanobacter</taxon>
    </lineage>
</organism>
<evidence type="ECO:0000256" key="2">
    <source>
        <dbReference type="ARBA" id="ARBA00022801"/>
    </source>
</evidence>
<dbReference type="EMBL" id="AJXU01000051">
    <property type="protein sequence ID" value="EIL88516.1"/>
    <property type="molecule type" value="Genomic_DNA"/>
</dbReference>
<name>I4VMS5_9GAMM</name>
<dbReference type="PROSITE" id="PS51257">
    <property type="entry name" value="PROKAR_LIPOPROTEIN"/>
    <property type="match status" value="1"/>
</dbReference>
<keyword evidence="2 5" id="KW-0378">Hydrolase</keyword>
<dbReference type="PANTHER" id="PTHR35279">
    <property type="match status" value="1"/>
</dbReference>
<comment type="similarity">
    <text evidence="1">Belongs to the glycosyl hydrolase 32 family.</text>
</comment>